<comment type="caution">
    <text evidence="2">The sequence shown here is derived from an EMBL/GenBank/DDBJ whole genome shotgun (WGS) entry which is preliminary data.</text>
</comment>
<dbReference type="InterPro" id="IPR028098">
    <property type="entry name" value="Glyco_trans_4-like_N"/>
</dbReference>
<dbReference type="AlphaFoldDB" id="A0A9Q0G7M5"/>
<evidence type="ECO:0000259" key="1">
    <source>
        <dbReference type="Pfam" id="PF13439"/>
    </source>
</evidence>
<dbReference type="CDD" id="cd03801">
    <property type="entry name" value="GT4_PimA-like"/>
    <property type="match status" value="1"/>
</dbReference>
<sequence>MTMQKENENENQPIDLLTLSTAWNHLPFRFKSPPKRLKIAVFVKKWPRKSQAGGLERHALTLHLALAKRGHELHIFTTASPNSSFPSYPISNLHFHLSGSTAAGYLDQALVWKQFQTENSSGKPFDVIHTESVGLMHTRARNLSKLVVSWHGIAYETIHTDIIQELVRNPEEPPAYALTERVMKVVEEVKFFQNYAHHVATSDHAGDILRRIYMIPEERVHVILNGVDEEIYKPDAAKGKEFKQKIGVSKSKSLVLGIAGRLVKDKGHPLMFEALKQIFMENSTFRQSTILLVAGDGPWRERYRDLGANALVLGPLEPSQLASFYNAIDIFVNPTLRAQGLDHTLLEATLCSKPVLSTRVASITESVVIGKKMGYIFSPTVASLKKALYRVWEDGRGVLEKKGQVARERGLQLFTATKMAAAYEWLFLCISQDDNQREDYCHYQSAIN</sequence>
<evidence type="ECO:0000313" key="2">
    <source>
        <dbReference type="EMBL" id="KAJ4843759.1"/>
    </source>
</evidence>
<evidence type="ECO:0000313" key="3">
    <source>
        <dbReference type="Proteomes" id="UP001141552"/>
    </source>
</evidence>
<dbReference type="Pfam" id="PF13439">
    <property type="entry name" value="Glyco_transf_4"/>
    <property type="match status" value="1"/>
</dbReference>
<dbReference type="Pfam" id="PF13692">
    <property type="entry name" value="Glyco_trans_1_4"/>
    <property type="match status" value="1"/>
</dbReference>
<dbReference type="PANTHER" id="PTHR46686:SF4">
    <property type="entry name" value="GLYCOSYLTRANSFERASE FAMILY 4 PROTEIN"/>
    <property type="match status" value="1"/>
</dbReference>
<dbReference type="Gene3D" id="3.40.50.2000">
    <property type="entry name" value="Glycogen Phosphorylase B"/>
    <property type="match status" value="2"/>
</dbReference>
<dbReference type="Proteomes" id="UP001141552">
    <property type="component" value="Unassembled WGS sequence"/>
</dbReference>
<accession>A0A9Q0G7M5</accession>
<feature type="domain" description="Glycosyltransferase subfamily 4-like N-terminal" evidence="1">
    <location>
        <begin position="53"/>
        <end position="230"/>
    </location>
</feature>
<dbReference type="PANTHER" id="PTHR46686">
    <property type="entry name" value="GLYCOSYLTRANSFERASE"/>
    <property type="match status" value="1"/>
</dbReference>
<organism evidence="2 3">
    <name type="scientific">Turnera subulata</name>
    <dbReference type="NCBI Taxonomy" id="218843"/>
    <lineage>
        <taxon>Eukaryota</taxon>
        <taxon>Viridiplantae</taxon>
        <taxon>Streptophyta</taxon>
        <taxon>Embryophyta</taxon>
        <taxon>Tracheophyta</taxon>
        <taxon>Spermatophyta</taxon>
        <taxon>Magnoliopsida</taxon>
        <taxon>eudicotyledons</taxon>
        <taxon>Gunneridae</taxon>
        <taxon>Pentapetalae</taxon>
        <taxon>rosids</taxon>
        <taxon>fabids</taxon>
        <taxon>Malpighiales</taxon>
        <taxon>Passifloraceae</taxon>
        <taxon>Turnera</taxon>
    </lineage>
</organism>
<gene>
    <name evidence="2" type="ORF">Tsubulata_032158</name>
</gene>
<reference evidence="2" key="2">
    <citation type="journal article" date="2023" name="Plants (Basel)">
        <title>Annotation of the Turnera subulata (Passifloraceae) Draft Genome Reveals the S-Locus Evolved after the Divergence of Turneroideae from Passifloroideae in a Stepwise Manner.</title>
        <authorList>
            <person name="Henning P.M."/>
            <person name="Roalson E.H."/>
            <person name="Mir W."/>
            <person name="McCubbin A.G."/>
            <person name="Shore J.S."/>
        </authorList>
    </citation>
    <scope>NUCLEOTIDE SEQUENCE</scope>
    <source>
        <strain evidence="2">F60SS</strain>
    </source>
</reference>
<reference evidence="2" key="1">
    <citation type="submission" date="2022-02" db="EMBL/GenBank/DDBJ databases">
        <authorList>
            <person name="Henning P.M."/>
            <person name="McCubbin A.G."/>
            <person name="Shore J.S."/>
        </authorList>
    </citation>
    <scope>NUCLEOTIDE SEQUENCE</scope>
    <source>
        <strain evidence="2">F60SS</strain>
        <tissue evidence="2">Leaves</tissue>
    </source>
</reference>
<dbReference type="SUPFAM" id="SSF53756">
    <property type="entry name" value="UDP-Glycosyltransferase/glycogen phosphorylase"/>
    <property type="match status" value="1"/>
</dbReference>
<dbReference type="EMBL" id="JAKUCV010002147">
    <property type="protein sequence ID" value="KAJ4843759.1"/>
    <property type="molecule type" value="Genomic_DNA"/>
</dbReference>
<proteinExistence type="predicted"/>
<protein>
    <recommendedName>
        <fullName evidence="1">Glycosyltransferase subfamily 4-like N-terminal domain-containing protein</fullName>
    </recommendedName>
</protein>
<dbReference type="OrthoDB" id="734129at2759"/>
<name>A0A9Q0G7M5_9ROSI</name>
<keyword evidence="3" id="KW-1185">Reference proteome</keyword>